<organism evidence="2 3">
    <name type="scientific">Tetradesmus obliquus</name>
    <name type="common">Green alga</name>
    <name type="synonym">Acutodesmus obliquus</name>
    <dbReference type="NCBI Taxonomy" id="3088"/>
    <lineage>
        <taxon>Eukaryota</taxon>
        <taxon>Viridiplantae</taxon>
        <taxon>Chlorophyta</taxon>
        <taxon>core chlorophytes</taxon>
        <taxon>Chlorophyceae</taxon>
        <taxon>CS clade</taxon>
        <taxon>Sphaeropleales</taxon>
        <taxon>Scenedesmaceae</taxon>
        <taxon>Tetradesmus</taxon>
    </lineage>
</organism>
<keyword evidence="1" id="KW-1133">Transmembrane helix</keyword>
<name>A0A383V878_TETOB</name>
<feature type="transmembrane region" description="Helical" evidence="1">
    <location>
        <begin position="58"/>
        <end position="81"/>
    </location>
</feature>
<protein>
    <submittedName>
        <fullName evidence="2">Uncharacterized protein</fullName>
    </submittedName>
</protein>
<evidence type="ECO:0000256" key="1">
    <source>
        <dbReference type="SAM" id="Phobius"/>
    </source>
</evidence>
<keyword evidence="1" id="KW-0472">Membrane</keyword>
<dbReference type="Proteomes" id="UP000256970">
    <property type="component" value="Unassembled WGS sequence"/>
</dbReference>
<dbReference type="Pfam" id="PF08560">
    <property type="entry name" value="DUF1757"/>
    <property type="match status" value="1"/>
</dbReference>
<dbReference type="InterPro" id="IPR013869">
    <property type="entry name" value="DUF1757"/>
</dbReference>
<keyword evidence="3" id="KW-1185">Reference proteome</keyword>
<proteinExistence type="predicted"/>
<accession>A0A383V878</accession>
<evidence type="ECO:0000313" key="3">
    <source>
        <dbReference type="Proteomes" id="UP000256970"/>
    </source>
</evidence>
<feature type="transmembrane region" description="Helical" evidence="1">
    <location>
        <begin position="27"/>
        <end position="46"/>
    </location>
</feature>
<sequence length="172" mass="18606">MPQFKDDRFDPSKAACPKLWCHITQKGIQGGAVLGTFAVAPALGLYQHFVKKEQVDPLKIAEGIALTTLGSLGLTFLVGSVKLLQMDREGMEDRVYRLHYNTSQHRNDHLSQVGGALGLAAAAYFLRNSSDAKPLHYVGGASAGAAAGILLHMLTRPQEAKSVNKMLHELVN</sequence>
<gene>
    <name evidence="2" type="ORF">BQ4739_LOCUS1871</name>
</gene>
<reference evidence="2 3" key="1">
    <citation type="submission" date="2016-10" db="EMBL/GenBank/DDBJ databases">
        <authorList>
            <person name="Cai Z."/>
        </authorList>
    </citation>
    <scope>NUCLEOTIDE SEQUENCE [LARGE SCALE GENOMIC DNA]</scope>
</reference>
<evidence type="ECO:0000313" key="2">
    <source>
        <dbReference type="EMBL" id="SZX61371.1"/>
    </source>
</evidence>
<keyword evidence="1" id="KW-0812">Transmembrane</keyword>
<dbReference type="EMBL" id="FNXT01000138">
    <property type="protein sequence ID" value="SZX61371.1"/>
    <property type="molecule type" value="Genomic_DNA"/>
</dbReference>
<dbReference type="AlphaFoldDB" id="A0A383V878"/>